<reference evidence="2" key="1">
    <citation type="submission" date="2017-02" db="UniProtKB">
        <authorList>
            <consortium name="WormBaseParasite"/>
        </authorList>
    </citation>
    <scope>IDENTIFICATION</scope>
</reference>
<name>A0A0R3S4F7_9BILA</name>
<organism evidence="1 2">
    <name type="scientific">Elaeophora elaphi</name>
    <dbReference type="NCBI Taxonomy" id="1147741"/>
    <lineage>
        <taxon>Eukaryota</taxon>
        <taxon>Metazoa</taxon>
        <taxon>Ecdysozoa</taxon>
        <taxon>Nematoda</taxon>
        <taxon>Chromadorea</taxon>
        <taxon>Rhabditida</taxon>
        <taxon>Spirurina</taxon>
        <taxon>Spiruromorpha</taxon>
        <taxon>Filarioidea</taxon>
        <taxon>Onchocercidae</taxon>
        <taxon>Elaeophora</taxon>
    </lineage>
</organism>
<accession>A0A0R3S4F7</accession>
<evidence type="ECO:0000313" key="1">
    <source>
        <dbReference type="Proteomes" id="UP000050640"/>
    </source>
</evidence>
<dbReference type="AlphaFoldDB" id="A0A0R3S4F7"/>
<evidence type="ECO:0000313" key="2">
    <source>
        <dbReference type="WBParaSite" id="EEL_0000967601-mRNA-1"/>
    </source>
</evidence>
<proteinExistence type="predicted"/>
<dbReference type="Proteomes" id="UP000050640">
    <property type="component" value="Unplaced"/>
</dbReference>
<keyword evidence="1" id="KW-1185">Reference proteome</keyword>
<protein>
    <submittedName>
        <fullName evidence="2">Ovule protein</fullName>
    </submittedName>
</protein>
<dbReference type="WBParaSite" id="EEL_0000967601-mRNA-1">
    <property type="protein sequence ID" value="EEL_0000967601-mRNA-1"/>
    <property type="gene ID" value="EEL_0000967601"/>
</dbReference>
<sequence>MKSHGKRTFRSLVSNFVHQGFQPSELVKISIFQAHTVTISATSTLQIALKLRLSSFKFPLSFVILKESKKVIHHPSCNPQLPPPPLF</sequence>